<comment type="caution">
    <text evidence="2">The sequence shown here is derived from an EMBL/GenBank/DDBJ whole genome shotgun (WGS) entry which is preliminary data.</text>
</comment>
<sequence length="146" mass="16881">MIIRSYSDKDMLACKELFINVFNQEPWNDNWLPGKAERYLSDYTSTPGFSGVVAEEGTEINGFIFGVRKQWWSGDEFFINEMCVSKNKQGIGLGSELLKYLESDLVRTGIKRITLLTDKGIPAEYFYKKNGFQEIDRLMFMCKSIE</sequence>
<gene>
    <name evidence="2" type="ORF">DNH61_02530</name>
</gene>
<dbReference type="Gene3D" id="3.40.630.30">
    <property type="match status" value="1"/>
</dbReference>
<dbReference type="CDD" id="cd04301">
    <property type="entry name" value="NAT_SF"/>
    <property type="match status" value="1"/>
</dbReference>
<keyword evidence="3" id="KW-1185">Reference proteome</keyword>
<evidence type="ECO:0000259" key="1">
    <source>
        <dbReference type="PROSITE" id="PS51186"/>
    </source>
</evidence>
<dbReference type="OrthoDB" id="9775804at2"/>
<keyword evidence="2" id="KW-0808">Transferase</keyword>
<evidence type="ECO:0000313" key="2">
    <source>
        <dbReference type="EMBL" id="PZD97255.1"/>
    </source>
</evidence>
<dbReference type="InterPro" id="IPR000182">
    <property type="entry name" value="GNAT_dom"/>
</dbReference>
<dbReference type="RefSeq" id="WP_111145113.1">
    <property type="nucleotide sequence ID" value="NZ_QKRB01000028.1"/>
</dbReference>
<proteinExistence type="predicted"/>
<accession>A0A2W1LQY4</accession>
<reference evidence="2 3" key="1">
    <citation type="submission" date="2018-06" db="EMBL/GenBank/DDBJ databases">
        <title>Paenibacillus imtechensis sp. nov.</title>
        <authorList>
            <person name="Pinnaka A.K."/>
            <person name="Singh H."/>
            <person name="Kaur M."/>
        </authorList>
    </citation>
    <scope>NUCLEOTIDE SEQUENCE [LARGE SCALE GENOMIC DNA]</scope>
    <source>
        <strain evidence="2 3">SMB1</strain>
    </source>
</reference>
<feature type="domain" description="N-acetyltransferase" evidence="1">
    <location>
        <begin position="1"/>
        <end position="146"/>
    </location>
</feature>
<dbReference type="Proteomes" id="UP000249522">
    <property type="component" value="Unassembled WGS sequence"/>
</dbReference>
<dbReference type="SUPFAM" id="SSF55729">
    <property type="entry name" value="Acyl-CoA N-acyltransferases (Nat)"/>
    <property type="match status" value="1"/>
</dbReference>
<dbReference type="GO" id="GO:0016747">
    <property type="term" value="F:acyltransferase activity, transferring groups other than amino-acyl groups"/>
    <property type="evidence" value="ECO:0007669"/>
    <property type="project" value="InterPro"/>
</dbReference>
<dbReference type="Pfam" id="PF00583">
    <property type="entry name" value="Acetyltransf_1"/>
    <property type="match status" value="1"/>
</dbReference>
<organism evidence="2 3">
    <name type="scientific">Paenibacillus sambharensis</name>
    <dbReference type="NCBI Taxonomy" id="1803190"/>
    <lineage>
        <taxon>Bacteria</taxon>
        <taxon>Bacillati</taxon>
        <taxon>Bacillota</taxon>
        <taxon>Bacilli</taxon>
        <taxon>Bacillales</taxon>
        <taxon>Paenibacillaceae</taxon>
        <taxon>Paenibacillus</taxon>
    </lineage>
</organism>
<evidence type="ECO:0000313" key="3">
    <source>
        <dbReference type="Proteomes" id="UP000249522"/>
    </source>
</evidence>
<dbReference type="EMBL" id="QKRB01000028">
    <property type="protein sequence ID" value="PZD97255.1"/>
    <property type="molecule type" value="Genomic_DNA"/>
</dbReference>
<name>A0A2W1LQY4_9BACL</name>
<dbReference type="PROSITE" id="PS51186">
    <property type="entry name" value="GNAT"/>
    <property type="match status" value="1"/>
</dbReference>
<dbReference type="InterPro" id="IPR016181">
    <property type="entry name" value="Acyl_CoA_acyltransferase"/>
</dbReference>
<protein>
    <submittedName>
        <fullName evidence="2">GNAT family N-acetyltransferase</fullName>
    </submittedName>
</protein>
<dbReference type="AlphaFoldDB" id="A0A2W1LQY4"/>